<keyword evidence="1" id="KW-1133">Transmembrane helix</keyword>
<dbReference type="Proteomes" id="UP000013520">
    <property type="component" value="Chromosome"/>
</dbReference>
<dbReference type="STRING" id="767817.Desgi_2580"/>
<name>R4KQR8_9FIRM</name>
<dbReference type="InterPro" id="IPR014196">
    <property type="entry name" value="SpoIIM"/>
</dbReference>
<keyword evidence="3" id="KW-1185">Reference proteome</keyword>
<dbReference type="PIRSF" id="PIRSF038973">
    <property type="entry name" value="SpoIIM"/>
    <property type="match status" value="1"/>
</dbReference>
<dbReference type="HOGENOM" id="CLU_085980_0_0_9"/>
<evidence type="ECO:0000313" key="2">
    <source>
        <dbReference type="EMBL" id="AGL01986.1"/>
    </source>
</evidence>
<evidence type="ECO:0000256" key="1">
    <source>
        <dbReference type="SAM" id="Phobius"/>
    </source>
</evidence>
<keyword evidence="1" id="KW-0472">Membrane</keyword>
<keyword evidence="1" id="KW-0812">Transmembrane</keyword>
<dbReference type="RefSeq" id="WP_006521714.1">
    <property type="nucleotide sequence ID" value="NC_021184.1"/>
</dbReference>
<dbReference type="OrthoDB" id="1707382at2"/>
<feature type="transmembrane region" description="Helical" evidence="1">
    <location>
        <begin position="136"/>
        <end position="157"/>
    </location>
</feature>
<feature type="transmembrane region" description="Helical" evidence="1">
    <location>
        <begin position="169"/>
        <end position="191"/>
    </location>
</feature>
<gene>
    <name evidence="2" type="ORF">Desgi_2580</name>
</gene>
<dbReference type="KEGG" id="dgi:Desgi_2580"/>
<evidence type="ECO:0000313" key="3">
    <source>
        <dbReference type="Proteomes" id="UP000013520"/>
    </source>
</evidence>
<dbReference type="EMBL" id="CP003273">
    <property type="protein sequence ID" value="AGL01986.1"/>
    <property type="molecule type" value="Genomic_DNA"/>
</dbReference>
<accession>R4KQR8</accession>
<proteinExistence type="predicted"/>
<sequence length="210" mass="23020">MGNMRGLIAASLQQSWPLYLIVIVIFSAGILLGSLGVNTLPDEQTAELQRYLQSFLAQAAEIEVDRVQMFKGSLYDNLLLGLVMYILGLTIICLPLVLALIFFRGFVLGFTVGFLTAHPDWREFCIVLISMLPQNILFIPALIIGGTASLSFSLLLIKRFNNSQTRVGHQFVGYSLIMAGCLVVFALAALAEGYITPELTRLSASLMAGW</sequence>
<dbReference type="NCBIfam" id="TIGR02831">
    <property type="entry name" value="spo_II_M"/>
    <property type="match status" value="1"/>
</dbReference>
<feature type="transmembrane region" description="Helical" evidence="1">
    <location>
        <begin position="16"/>
        <end position="40"/>
    </location>
</feature>
<organism evidence="2 3">
    <name type="scientific">Desulfoscipio gibsoniae DSM 7213</name>
    <dbReference type="NCBI Taxonomy" id="767817"/>
    <lineage>
        <taxon>Bacteria</taxon>
        <taxon>Bacillati</taxon>
        <taxon>Bacillota</taxon>
        <taxon>Clostridia</taxon>
        <taxon>Eubacteriales</taxon>
        <taxon>Desulfallaceae</taxon>
        <taxon>Desulfoscipio</taxon>
    </lineage>
</organism>
<reference evidence="2 3" key="1">
    <citation type="submission" date="2012-01" db="EMBL/GenBank/DDBJ databases">
        <title>Complete sequence of Desulfotomaculum gibsoniae DSM 7213.</title>
        <authorList>
            <consortium name="US DOE Joint Genome Institute"/>
            <person name="Lucas S."/>
            <person name="Han J."/>
            <person name="Lapidus A."/>
            <person name="Cheng J.-F."/>
            <person name="Goodwin L."/>
            <person name="Pitluck S."/>
            <person name="Peters L."/>
            <person name="Ovchinnikova G."/>
            <person name="Teshima H."/>
            <person name="Detter J.C."/>
            <person name="Han C."/>
            <person name="Tapia R."/>
            <person name="Land M."/>
            <person name="Hauser L."/>
            <person name="Kyrpides N."/>
            <person name="Ivanova N."/>
            <person name="Pagani I."/>
            <person name="Parshina S."/>
            <person name="Plugge C."/>
            <person name="Muyzer G."/>
            <person name="Kuever J."/>
            <person name="Ivanova A."/>
            <person name="Nazina T."/>
            <person name="Klenk H.-P."/>
            <person name="Brambilla E."/>
            <person name="Spring S."/>
            <person name="Stams A.F."/>
            <person name="Woyke T."/>
        </authorList>
    </citation>
    <scope>NUCLEOTIDE SEQUENCE [LARGE SCALE GENOMIC DNA]</scope>
    <source>
        <strain evidence="2 3">DSM 7213</strain>
    </source>
</reference>
<protein>
    <submittedName>
        <fullName evidence="2">Stage II sporulation protein M</fullName>
    </submittedName>
</protein>
<feature type="transmembrane region" description="Helical" evidence="1">
    <location>
        <begin position="78"/>
        <end position="103"/>
    </location>
</feature>
<dbReference type="Pfam" id="PF01944">
    <property type="entry name" value="SpoIIM"/>
    <property type="match status" value="1"/>
</dbReference>
<dbReference type="eggNOG" id="COG1300">
    <property type="taxonomic scope" value="Bacteria"/>
</dbReference>
<dbReference type="AlphaFoldDB" id="R4KQR8"/>
<dbReference type="InterPro" id="IPR002798">
    <property type="entry name" value="SpoIIM-like"/>
</dbReference>